<reference evidence="3 4" key="1">
    <citation type="journal article" date="2016" name="Nat. Commun.">
        <title>Thousands of microbial genomes shed light on interconnected biogeochemical processes in an aquifer system.</title>
        <authorList>
            <person name="Anantharaman K."/>
            <person name="Brown C.T."/>
            <person name="Hug L.A."/>
            <person name="Sharon I."/>
            <person name="Castelle C.J."/>
            <person name="Probst A.J."/>
            <person name="Thomas B.C."/>
            <person name="Singh A."/>
            <person name="Wilkins M.J."/>
            <person name="Karaoz U."/>
            <person name="Brodie E.L."/>
            <person name="Williams K.H."/>
            <person name="Hubbard S.S."/>
            <person name="Banfield J.F."/>
        </authorList>
    </citation>
    <scope>NUCLEOTIDE SEQUENCE [LARGE SCALE GENOMIC DNA]</scope>
</reference>
<name>A0A1G2P302_9BACT</name>
<protein>
    <recommendedName>
        <fullName evidence="1">methionyl-tRNA formyltransferase</fullName>
        <ecNumber evidence="1">2.1.2.9</ecNumber>
    </recommendedName>
</protein>
<evidence type="ECO:0000313" key="3">
    <source>
        <dbReference type="EMBL" id="OHA42728.1"/>
    </source>
</evidence>
<dbReference type="EC" id="2.1.2.9" evidence="1"/>
<dbReference type="PANTHER" id="PTHR11138">
    <property type="entry name" value="METHIONYL-TRNA FORMYLTRANSFERASE"/>
    <property type="match status" value="1"/>
</dbReference>
<dbReference type="PROSITE" id="PS00373">
    <property type="entry name" value="GART"/>
    <property type="match status" value="1"/>
</dbReference>
<dbReference type="Pfam" id="PF00551">
    <property type="entry name" value="Formyl_trans_N"/>
    <property type="match status" value="1"/>
</dbReference>
<dbReference type="PANTHER" id="PTHR11138:SF5">
    <property type="entry name" value="METHIONYL-TRNA FORMYLTRANSFERASE, MITOCHONDRIAL"/>
    <property type="match status" value="1"/>
</dbReference>
<comment type="caution">
    <text evidence="3">The sequence shown here is derived from an EMBL/GenBank/DDBJ whole genome shotgun (WGS) entry which is preliminary data.</text>
</comment>
<dbReference type="EMBL" id="MHSK01000006">
    <property type="protein sequence ID" value="OHA42728.1"/>
    <property type="molecule type" value="Genomic_DNA"/>
</dbReference>
<dbReference type="InterPro" id="IPR002376">
    <property type="entry name" value="Formyl_transf_N"/>
</dbReference>
<proteinExistence type="predicted"/>
<organism evidence="3 4">
    <name type="scientific">Candidatus Taylorbacteria bacterium RIFCSPLOWO2_12_FULL_43_20</name>
    <dbReference type="NCBI Taxonomy" id="1802332"/>
    <lineage>
        <taxon>Bacteria</taxon>
        <taxon>Candidatus Tayloriibacteriota</taxon>
    </lineage>
</organism>
<dbReference type="Proteomes" id="UP000177269">
    <property type="component" value="Unassembled WGS sequence"/>
</dbReference>
<gene>
    <name evidence="3" type="ORF">A3G52_02895</name>
</gene>
<sequence length="290" mass="32456">MKKMDYNFVFFGNPKASVSVLESMRTEGMSPSLVVSGQDMPKGRGMRMYPSDVKAWAMANKISHIEPSGFNDPVFVSHVLSKKWNFFLVAAYGKILPKSILEAPEKGAINVHFSLLPKHRGATPLESSILSGDKETGVSIILMDEQMDHGPVLAQEKYVMPDPLLSAGKLGDEIGKIAGKLLLKTLPDFLSGKIKPDPQDDTRATYCGKFDKKAAEIDLRGDQISNWRKIKAFEDTLKPHFYAEKNDKRLRVIIKDADFISGRLIIKRVVPESGKEISFEEFKKQFTNFS</sequence>
<evidence type="ECO:0000259" key="2">
    <source>
        <dbReference type="Pfam" id="PF00551"/>
    </source>
</evidence>
<dbReference type="CDD" id="cd08646">
    <property type="entry name" value="FMT_core_Met-tRNA-FMT_N"/>
    <property type="match status" value="1"/>
</dbReference>
<accession>A0A1G2P302</accession>
<dbReference type="Gene3D" id="3.40.50.12230">
    <property type="match status" value="1"/>
</dbReference>
<evidence type="ECO:0000256" key="1">
    <source>
        <dbReference type="ARBA" id="ARBA00012261"/>
    </source>
</evidence>
<evidence type="ECO:0000313" key="4">
    <source>
        <dbReference type="Proteomes" id="UP000177269"/>
    </source>
</evidence>
<feature type="domain" description="Formyl transferase N-terminal" evidence="2">
    <location>
        <begin position="8"/>
        <end position="182"/>
    </location>
</feature>
<dbReference type="InterPro" id="IPR036477">
    <property type="entry name" value="Formyl_transf_N_sf"/>
</dbReference>
<dbReference type="InterPro" id="IPR001555">
    <property type="entry name" value="GART_AS"/>
</dbReference>
<dbReference type="AlphaFoldDB" id="A0A1G2P302"/>
<dbReference type="GO" id="GO:0004479">
    <property type="term" value="F:methionyl-tRNA formyltransferase activity"/>
    <property type="evidence" value="ECO:0007669"/>
    <property type="project" value="UniProtKB-EC"/>
</dbReference>
<dbReference type="InterPro" id="IPR041711">
    <property type="entry name" value="Met-tRNA-FMT_N"/>
</dbReference>
<dbReference type="SUPFAM" id="SSF53328">
    <property type="entry name" value="Formyltransferase"/>
    <property type="match status" value="1"/>
</dbReference>